<evidence type="ECO:0000313" key="2">
    <source>
        <dbReference type="Proteomes" id="UP001227230"/>
    </source>
</evidence>
<dbReference type="Proteomes" id="UP001227230">
    <property type="component" value="Chromosome 3"/>
</dbReference>
<name>A0ABY9BKK8_VITVI</name>
<keyword evidence="2" id="KW-1185">Reference proteome</keyword>
<accession>A0ABY9BKK8</accession>
<gene>
    <name evidence="1" type="ORF">VitviT2T_003026</name>
</gene>
<reference evidence="1 2" key="1">
    <citation type="journal article" date="2023" name="Hortic Res">
        <title>The complete reference genome for grapevine (Vitis vinifera L.) genetics and breeding.</title>
        <authorList>
            <person name="Shi X."/>
            <person name="Cao S."/>
            <person name="Wang X."/>
            <person name="Huang S."/>
            <person name="Wang Y."/>
            <person name="Liu Z."/>
            <person name="Liu W."/>
            <person name="Leng X."/>
            <person name="Peng Y."/>
            <person name="Wang N."/>
            <person name="Wang Y."/>
            <person name="Ma Z."/>
            <person name="Xu X."/>
            <person name="Zhang F."/>
            <person name="Xue H."/>
            <person name="Zhong H."/>
            <person name="Wang Y."/>
            <person name="Zhang K."/>
            <person name="Velt A."/>
            <person name="Avia K."/>
            <person name="Holtgrawe D."/>
            <person name="Grimplet J."/>
            <person name="Matus J.T."/>
            <person name="Ware D."/>
            <person name="Wu X."/>
            <person name="Wang H."/>
            <person name="Liu C."/>
            <person name="Fang Y."/>
            <person name="Rustenholz C."/>
            <person name="Cheng Z."/>
            <person name="Xiao H."/>
            <person name="Zhou Y."/>
        </authorList>
    </citation>
    <scope>NUCLEOTIDE SEQUENCE [LARGE SCALE GENOMIC DNA]</scope>
    <source>
        <strain evidence="2">cv. Pinot noir / PN40024</strain>
        <tissue evidence="1">Leaf</tissue>
    </source>
</reference>
<sequence length="106" mass="12494">MDTDYNKKWFLKMSWDKKTLTVGCHILMMSRIYTESREVSNRVHLWTFNTRVHMGLPPSYKIAVVFILKFICQDSSWLTVDLDQPTGRDYIHSSSSNRRVAYDDVA</sequence>
<proteinExistence type="predicted"/>
<evidence type="ECO:0000313" key="1">
    <source>
        <dbReference type="EMBL" id="WJZ83335.1"/>
    </source>
</evidence>
<organism evidence="1 2">
    <name type="scientific">Vitis vinifera</name>
    <name type="common">Grape</name>
    <dbReference type="NCBI Taxonomy" id="29760"/>
    <lineage>
        <taxon>Eukaryota</taxon>
        <taxon>Viridiplantae</taxon>
        <taxon>Streptophyta</taxon>
        <taxon>Embryophyta</taxon>
        <taxon>Tracheophyta</taxon>
        <taxon>Spermatophyta</taxon>
        <taxon>Magnoliopsida</taxon>
        <taxon>eudicotyledons</taxon>
        <taxon>Gunneridae</taxon>
        <taxon>Pentapetalae</taxon>
        <taxon>rosids</taxon>
        <taxon>Vitales</taxon>
        <taxon>Vitaceae</taxon>
        <taxon>Viteae</taxon>
        <taxon>Vitis</taxon>
    </lineage>
</organism>
<dbReference type="EMBL" id="CP126650">
    <property type="protein sequence ID" value="WJZ83335.1"/>
    <property type="molecule type" value="Genomic_DNA"/>
</dbReference>
<evidence type="ECO:0008006" key="3">
    <source>
        <dbReference type="Google" id="ProtNLM"/>
    </source>
</evidence>
<protein>
    <recommendedName>
        <fullName evidence="3">DUF4283 domain-containing protein</fullName>
    </recommendedName>
</protein>